<dbReference type="Proteomes" id="UP000233551">
    <property type="component" value="Unassembled WGS sequence"/>
</dbReference>
<dbReference type="EMBL" id="PGOL01000200">
    <property type="protein sequence ID" value="PKI74511.1"/>
    <property type="molecule type" value="Genomic_DNA"/>
</dbReference>
<proteinExistence type="predicted"/>
<keyword evidence="2" id="KW-1185">Reference proteome</keyword>
<name>A0A2I0L1C4_PUNGR</name>
<feature type="non-terminal residue" evidence="1">
    <location>
        <position position="1"/>
    </location>
</feature>
<evidence type="ECO:0000313" key="1">
    <source>
        <dbReference type="EMBL" id="PKI74511.1"/>
    </source>
</evidence>
<gene>
    <name evidence="1" type="ORF">CRG98_005096</name>
</gene>
<sequence length="2564" mass="280735">PCEFTFLLRKFAKPSRLCLIQSCRVCSPVRVYFSLRKFALPARSCILQPCRVCSPQRVYFSTSQVRRACSLVPLATLPGLLTRASLHFCFASSPTCSLVPLAILPGLLTPASSLFGFASSPSLLARASCNLAGSAQPCEFTFLLRKFTEPARSCLLQPCRVFSPPCRVCSPVRGYFSTSQVRRAYSLVPIATLSGLLTRASLLLCFASSPSLLARAYCNLAGSAHPCEFTSMFRKFAEPARSCTMQPCRVSSPMRVYFSASQVRRACSLLPIATLLGPLTRASLHFGFVSSPSLLAPAYCNLAGSAHPCEFTFRLRKFAEPARSCLLQPCWVRSPVRVYISASQVCRACSLVPHTILPSLFTRASLLFGLASSPSLLARAYCNLAGSAHPCEFTFLLRKFAEPARSCLLQPCRVCSPVRVYISASQVRRACSLLPIATLPGLLTRASLHFGFASSPSLLAPAYCNLAGFAHPCEFTFRLRKFAEPARSCLLQPCRVCSPVRVYISASQVRRACSLLPIATLPGLLTRASLHFGFASSPSLLAPAYCNLAGFAHPCEFTFRLRKFAEPARSCLLQPCRVCSPVRVYISASQVRRACSLLPIATLPGLLTRASLHFGFASSPSLLAPAYCNLAGFAHPCEFTFRLRKFAEPARSCLLQPCRVCSPVRVYISASQVRRACSLLPIATLPGLLTRASLHFGFASSPSLLAPAYCNLAGFAHPCEFTFRLRKFAEPARSCLLQPCRVCSPVRVYISASQVRRACSLLPIATLPGLLTRASLHFGFASSPSLLAPAYCNLAGFAHPCEFTFRLRKFAEPARSCLLQPCRVCSPVRVYISASQVRRACSLLPIATLPGLLTRASLHFGFASSPSLLAPAYCNLAGFAHPCEFTFRLRKFAEPARSCLLQPCRVCSPVRVYISASQVRRACSLLPIATLPGLLTRASLHFGFASSPSLLAPAYCNLAGFAHPCEFTFRLRKFAEPARSCLLQPCRVCSPVRVYISASQVRRACSLLPIATLPGLLTRASLHFGFASSPSLLAPAYCNLAGFAHPCEFTFRLRKFAEPARSCPLQPCWICSLVRVYFSASHVHQACSLVPIATLPGMLTRASLLFCFASSPSLLACSSYNLAGSAHPCKFTFLLRKFAESARLCLIQSCRVCSPVRLRRACSLGPHTILPGLLTRASLLFYFPSSPSLLARASYNLAWSAYPCEFTFLLRRYAEHARLGLIQSCRVCSPVRVYLSASQVRRACSLLPIATLPGYLTRASLHFGFVSSPSLLARASCNHVGSADLCEFTFRLRKFAEPARLCLIQSCRVCSPVRVYISASYAEHARLGLIQSCRVCSPVRVYLSASQVRRACSLVPHTILSGLLTRASLHFGFVSSPSLLARASYNLAWSAYPCEFTFLLRRYAEHARLGLIQSCRVCSPVRVYLSASQVRRACSLVPHTILSGLLTRASLHFGFVSSPSLLARASYNLAWSAYPCEFTFLLRRYAEHARLGLIQSCRVCSPVRVYLSASQVRRACSLVPHTILSGLLTRASLHFGFVSSPSLLARASYNLAWSAYPCEFTFLLRRYAEHARLGLIQSCRVCSPVRVYLSASQVRRACSLVPHTILSGLLTRASLHFGFVSSPSLLARASYNLAWSAYPCEFTFLLRRYAEHARLGLIQSCRVCSPVRVYLSASQVRRACSLVPHTILSGLLTRASLHFGFVRRACSLGPHTILPGLLTCASLLVGFASSPSLLACASYNLVGSAHPCEFTFILRKFTEPTRLCLIQSFRGLLTRARLLLCFASSPSLLAGAPYNLFGSAHPCEFTFLLRKYADPARSCLIQSCRVCSPVRVYFSASHVHRACSLVPIATLPGMLTRASLLFCFGSSPSLLAPAYCNLAGSAHPCEFTSLIRKFAEPARSCLLQPCRVCSPVRVYISASQVRRASSLVPLATMPGKPSILAWASYNLAGSAHPCEFTFLLPKFAESARSCLLQPCQVCSPVRVYFSASLVRRACSLVPHTIFPGLLTHASLLFFFASTPILLARASYNHAWSAHPCEFTFLLRKFTGPAHLFLIQSCRVCSPLRVYFSPSQVRRSCSLVHPATLPGLLTSASLLFCFAGKPSILAWASYNLAGSAHPCEFTFLLPKFAESARSCLLQPCQVCSPVRVYFSASQVRRAFSLVPHTIFPGLLTHASLLLFFASTPILLARASYNLASSPSLLARASCNLAKYAHPCEFTALIRKFAEPARWCLIQSFRVCSPMRVYFSASQVRRSCSLVPHTILPGLLTRASLLFCFAGTPSMLAWASYNLAGSAHLCEFTFRLRKFAEPTRSCLLQPCRVSSPVRVYISASQVRRACSLVPFATMLDLLTCASLHFGFTSSPSLLARASCNHVGYAHLCEFTFLLRKFTEPSRSCLLQPCQVCSPVRVFFYTSQVHRACSLVPHTIFPGLLTPASLLFCFASTPILLARASCILAGSAHPCEFTSLIRKFADPARWCLIKSFRVCSSMRVYFSPSQVRRSCSLVPHTILPGLLTRASLLFCFAGTPSMLAWASYNLAGSAHPCEFTFRLRKIAEPARSCLLQPCQ</sequence>
<comment type="caution">
    <text evidence="1">The sequence shown here is derived from an EMBL/GenBank/DDBJ whole genome shotgun (WGS) entry which is preliminary data.</text>
</comment>
<protein>
    <submittedName>
        <fullName evidence="1">Uncharacterized protein</fullName>
    </submittedName>
</protein>
<dbReference type="STRING" id="22663.A0A2I0L1C4"/>
<accession>A0A2I0L1C4</accession>
<feature type="non-terminal residue" evidence="1">
    <location>
        <position position="2564"/>
    </location>
</feature>
<reference evidence="1 2" key="1">
    <citation type="submission" date="2017-11" db="EMBL/GenBank/DDBJ databases">
        <title>De-novo sequencing of pomegranate (Punica granatum L.) genome.</title>
        <authorList>
            <person name="Akparov Z."/>
            <person name="Amiraslanov A."/>
            <person name="Hajiyeva S."/>
            <person name="Abbasov M."/>
            <person name="Kaur K."/>
            <person name="Hamwieh A."/>
            <person name="Solovyev V."/>
            <person name="Salamov A."/>
            <person name="Braich B."/>
            <person name="Kosarev P."/>
            <person name="Mahmoud A."/>
            <person name="Hajiyev E."/>
            <person name="Babayeva S."/>
            <person name="Izzatullayeva V."/>
            <person name="Mammadov A."/>
            <person name="Mammadov A."/>
            <person name="Sharifova S."/>
            <person name="Ojaghi J."/>
            <person name="Eynullazada K."/>
            <person name="Bayramov B."/>
            <person name="Abdulazimova A."/>
            <person name="Shahmuradov I."/>
        </authorList>
    </citation>
    <scope>NUCLEOTIDE SEQUENCE [LARGE SCALE GENOMIC DNA]</scope>
    <source>
        <strain evidence="2">cv. AG2017</strain>
        <tissue evidence="1">Leaf</tissue>
    </source>
</reference>
<evidence type="ECO:0000313" key="2">
    <source>
        <dbReference type="Proteomes" id="UP000233551"/>
    </source>
</evidence>
<organism evidence="1 2">
    <name type="scientific">Punica granatum</name>
    <name type="common">Pomegranate</name>
    <dbReference type="NCBI Taxonomy" id="22663"/>
    <lineage>
        <taxon>Eukaryota</taxon>
        <taxon>Viridiplantae</taxon>
        <taxon>Streptophyta</taxon>
        <taxon>Embryophyta</taxon>
        <taxon>Tracheophyta</taxon>
        <taxon>Spermatophyta</taxon>
        <taxon>Magnoliopsida</taxon>
        <taxon>eudicotyledons</taxon>
        <taxon>Gunneridae</taxon>
        <taxon>Pentapetalae</taxon>
        <taxon>rosids</taxon>
        <taxon>malvids</taxon>
        <taxon>Myrtales</taxon>
        <taxon>Lythraceae</taxon>
        <taxon>Punica</taxon>
    </lineage>
</organism>